<keyword evidence="4 11" id="KW-0812">Transmembrane</keyword>
<dbReference type="Gene3D" id="1.20.1280.290">
    <property type="match status" value="2"/>
</dbReference>
<evidence type="ECO:0000256" key="11">
    <source>
        <dbReference type="SAM" id="Phobius"/>
    </source>
</evidence>
<protein>
    <submittedName>
        <fullName evidence="12">Uncharacterized protein</fullName>
    </submittedName>
</protein>
<dbReference type="RefSeq" id="XP_031865929.1">
    <property type="nucleotide sequence ID" value="XM_032018022.1"/>
</dbReference>
<dbReference type="GO" id="GO:0005774">
    <property type="term" value="C:vacuolar membrane"/>
    <property type="evidence" value="ECO:0007669"/>
    <property type="project" value="TreeGrafter"/>
</dbReference>
<evidence type="ECO:0000256" key="7">
    <source>
        <dbReference type="ARBA" id="ARBA00022989"/>
    </source>
</evidence>
<comment type="subcellular location">
    <subcellularLocation>
        <location evidence="1">Lysosome membrane</location>
        <topology evidence="1">Multi-pass membrane protein</topology>
    </subcellularLocation>
</comment>
<evidence type="ECO:0000256" key="5">
    <source>
        <dbReference type="ARBA" id="ARBA00022737"/>
    </source>
</evidence>
<gene>
    <name evidence="12" type="ORF">BP5553_09399</name>
</gene>
<dbReference type="GO" id="GO:0015293">
    <property type="term" value="F:symporter activity"/>
    <property type="evidence" value="ECO:0007669"/>
    <property type="project" value="UniProtKB-KW"/>
</dbReference>
<keyword evidence="8 11" id="KW-0472">Membrane</keyword>
<evidence type="ECO:0000313" key="12">
    <source>
        <dbReference type="EMBL" id="RDL31997.1"/>
    </source>
</evidence>
<sequence length="283" mass="32021">MAASYSFLELVSEIFGWIYTLCWSLSFYPQPILNCRRRSTTGTTIDFPSINVVGFLAYFASNAAFLYSPRIRHEYALRNHGLTPTVQLNDFAFAAHALALSIITTSQFMPSLWGFEKRGRREPGVRISRSVMGIMVGSFIVVGLVAFIVFLRGDPDPRTGWAWIDVIYTASYVKLFITLVKYMPQVLTNYRNHSTAGWSIAQILLDFAGGILSVIQLSIDSYLQRDWSGITGNPVKLALGNASMFFDVIFMVQHFYLYNDKRAKAFAEEYDPLLYNSSGERID</sequence>
<dbReference type="GeneID" id="43602248"/>
<dbReference type="EMBL" id="NPIC01000011">
    <property type="protein sequence ID" value="RDL31997.1"/>
    <property type="molecule type" value="Genomic_DNA"/>
</dbReference>
<dbReference type="SMART" id="SM00679">
    <property type="entry name" value="CTNS"/>
    <property type="match status" value="2"/>
</dbReference>
<feature type="transmembrane region" description="Helical" evidence="11">
    <location>
        <begin position="49"/>
        <end position="71"/>
    </location>
</feature>
<keyword evidence="9" id="KW-0458">Lysosome</keyword>
<evidence type="ECO:0000256" key="1">
    <source>
        <dbReference type="ARBA" id="ARBA00004155"/>
    </source>
</evidence>
<proteinExistence type="inferred from homology"/>
<feature type="transmembrane region" description="Helical" evidence="11">
    <location>
        <begin position="162"/>
        <end position="183"/>
    </location>
</feature>
<keyword evidence="7 11" id="KW-1133">Transmembrane helix</keyword>
<dbReference type="InterPro" id="IPR006603">
    <property type="entry name" value="PQ-loop_rpt"/>
</dbReference>
<feature type="transmembrane region" description="Helical" evidence="11">
    <location>
        <begin position="195"/>
        <end position="219"/>
    </location>
</feature>
<dbReference type="GO" id="GO:0015184">
    <property type="term" value="F:L-cystine transmembrane transporter activity"/>
    <property type="evidence" value="ECO:0007669"/>
    <property type="project" value="TreeGrafter"/>
</dbReference>
<feature type="transmembrane region" description="Helical" evidence="11">
    <location>
        <begin position="91"/>
        <end position="115"/>
    </location>
</feature>
<organism evidence="12 13">
    <name type="scientific">Venustampulla echinocandica</name>
    <dbReference type="NCBI Taxonomy" id="2656787"/>
    <lineage>
        <taxon>Eukaryota</taxon>
        <taxon>Fungi</taxon>
        <taxon>Dikarya</taxon>
        <taxon>Ascomycota</taxon>
        <taxon>Pezizomycotina</taxon>
        <taxon>Leotiomycetes</taxon>
        <taxon>Helotiales</taxon>
        <taxon>Pleuroascaceae</taxon>
        <taxon>Venustampulla</taxon>
    </lineage>
</organism>
<keyword evidence="3" id="KW-0813">Transport</keyword>
<accession>A0A370TCL1</accession>
<name>A0A370TCL1_9HELO</name>
<feature type="transmembrane region" description="Helical" evidence="11">
    <location>
        <begin position="6"/>
        <end position="28"/>
    </location>
</feature>
<keyword evidence="6" id="KW-0769">Symport</keyword>
<dbReference type="GO" id="GO:0000324">
    <property type="term" value="C:fungal-type vacuole"/>
    <property type="evidence" value="ECO:0007669"/>
    <property type="project" value="TreeGrafter"/>
</dbReference>
<comment type="similarity">
    <text evidence="2">Belongs to the cystinosin family.</text>
</comment>
<evidence type="ECO:0000256" key="8">
    <source>
        <dbReference type="ARBA" id="ARBA00023136"/>
    </source>
</evidence>
<dbReference type="InterPro" id="IPR005282">
    <property type="entry name" value="LC_transporter"/>
</dbReference>
<evidence type="ECO:0000256" key="6">
    <source>
        <dbReference type="ARBA" id="ARBA00022847"/>
    </source>
</evidence>
<evidence type="ECO:0000256" key="2">
    <source>
        <dbReference type="ARBA" id="ARBA00006855"/>
    </source>
</evidence>
<dbReference type="PANTHER" id="PTHR13131">
    <property type="entry name" value="CYSTINOSIN"/>
    <property type="match status" value="1"/>
</dbReference>
<evidence type="ECO:0000256" key="10">
    <source>
        <dbReference type="ARBA" id="ARBA00048473"/>
    </source>
</evidence>
<dbReference type="PANTHER" id="PTHR13131:SF5">
    <property type="entry name" value="CYSTINOSIN"/>
    <property type="match status" value="1"/>
</dbReference>
<dbReference type="Pfam" id="PF04193">
    <property type="entry name" value="PQ-loop"/>
    <property type="match status" value="2"/>
</dbReference>
<dbReference type="Proteomes" id="UP000254866">
    <property type="component" value="Unassembled WGS sequence"/>
</dbReference>
<reference evidence="12 13" key="1">
    <citation type="journal article" date="2018" name="IMA Fungus">
        <title>IMA Genome-F 9: Draft genome sequence of Annulohypoxylon stygium, Aspergillus mulundensis, Berkeleyomyces basicola (syn. Thielaviopsis basicola), Ceratocystis smalleyi, two Cercospora beticola strains, Coleophoma cylindrospora, Fusarium fracticaudum, Phialophora cf. hyalina, and Morchella septimelata.</title>
        <authorList>
            <person name="Wingfield B.D."/>
            <person name="Bills G.F."/>
            <person name="Dong Y."/>
            <person name="Huang W."/>
            <person name="Nel W.J."/>
            <person name="Swalarsk-Parry B.S."/>
            <person name="Vaghefi N."/>
            <person name="Wilken P.M."/>
            <person name="An Z."/>
            <person name="de Beer Z.W."/>
            <person name="De Vos L."/>
            <person name="Chen L."/>
            <person name="Duong T.A."/>
            <person name="Gao Y."/>
            <person name="Hammerbacher A."/>
            <person name="Kikkert J.R."/>
            <person name="Li Y."/>
            <person name="Li H."/>
            <person name="Li K."/>
            <person name="Li Q."/>
            <person name="Liu X."/>
            <person name="Ma X."/>
            <person name="Naidoo K."/>
            <person name="Pethybridge S.J."/>
            <person name="Sun J."/>
            <person name="Steenkamp E.T."/>
            <person name="van der Nest M.A."/>
            <person name="van Wyk S."/>
            <person name="Wingfield M.J."/>
            <person name="Xiong C."/>
            <person name="Yue Q."/>
            <person name="Zhang X."/>
        </authorList>
    </citation>
    <scope>NUCLEOTIDE SEQUENCE [LARGE SCALE GENOMIC DNA]</scope>
    <source>
        <strain evidence="12 13">BP 5553</strain>
    </source>
</reference>
<feature type="transmembrane region" description="Helical" evidence="11">
    <location>
        <begin position="239"/>
        <end position="258"/>
    </location>
</feature>
<dbReference type="STRING" id="2656787.A0A370TCL1"/>
<evidence type="ECO:0000256" key="4">
    <source>
        <dbReference type="ARBA" id="ARBA00022692"/>
    </source>
</evidence>
<keyword evidence="5" id="KW-0677">Repeat</keyword>
<evidence type="ECO:0000313" key="13">
    <source>
        <dbReference type="Proteomes" id="UP000254866"/>
    </source>
</evidence>
<feature type="transmembrane region" description="Helical" evidence="11">
    <location>
        <begin position="127"/>
        <end position="150"/>
    </location>
</feature>
<evidence type="ECO:0000256" key="3">
    <source>
        <dbReference type="ARBA" id="ARBA00022448"/>
    </source>
</evidence>
<comment type="caution">
    <text evidence="12">The sequence shown here is derived from an EMBL/GenBank/DDBJ whole genome shotgun (WGS) entry which is preliminary data.</text>
</comment>
<evidence type="ECO:0000256" key="9">
    <source>
        <dbReference type="ARBA" id="ARBA00023228"/>
    </source>
</evidence>
<dbReference type="OrthoDB" id="75720at2759"/>
<comment type="catalytic activity">
    <reaction evidence="10">
        <text>L-cystine(out) + H(+)(out) = L-cystine(in) + H(+)(in)</text>
        <dbReference type="Rhea" id="RHEA:66172"/>
        <dbReference type="ChEBI" id="CHEBI:15378"/>
        <dbReference type="ChEBI" id="CHEBI:35491"/>
    </reaction>
    <physiologicalReaction direction="left-to-right" evidence="10">
        <dbReference type="Rhea" id="RHEA:66173"/>
    </physiologicalReaction>
</comment>
<keyword evidence="13" id="KW-1185">Reference proteome</keyword>
<dbReference type="AlphaFoldDB" id="A0A370TCL1"/>
<dbReference type="FunFam" id="1.20.1280.290:FF:000016">
    <property type="entry name" value="Cystinosin homolog"/>
    <property type="match status" value="1"/>
</dbReference>